<dbReference type="SUPFAM" id="SSF51445">
    <property type="entry name" value="(Trans)glycosidases"/>
    <property type="match status" value="1"/>
</dbReference>
<dbReference type="PRINTS" id="PR00843">
    <property type="entry name" value="GLHYDRLASE30"/>
</dbReference>
<dbReference type="Pfam" id="PF02055">
    <property type="entry name" value="Glyco_hydro_30"/>
    <property type="match status" value="1"/>
</dbReference>
<gene>
    <name evidence="9" type="ORF">ABMA27_016156</name>
</gene>
<evidence type="ECO:0000256" key="3">
    <source>
        <dbReference type="ARBA" id="ARBA00012658"/>
    </source>
</evidence>
<dbReference type="InterPro" id="IPR001139">
    <property type="entry name" value="Glyco_hydro_30"/>
</dbReference>
<evidence type="ECO:0000259" key="7">
    <source>
        <dbReference type="Pfam" id="PF02055"/>
    </source>
</evidence>
<feature type="domain" description="Glycosyl hydrolase family 30 beta sandwich" evidence="8">
    <location>
        <begin position="311"/>
        <end position="372"/>
    </location>
</feature>
<keyword evidence="4" id="KW-0732">Signal</keyword>
<evidence type="ECO:0000313" key="10">
    <source>
        <dbReference type="Proteomes" id="UP001549920"/>
    </source>
</evidence>
<dbReference type="InterPro" id="IPR017853">
    <property type="entry name" value="GH"/>
</dbReference>
<dbReference type="InterPro" id="IPR033452">
    <property type="entry name" value="GH30_C"/>
</dbReference>
<evidence type="ECO:0000256" key="6">
    <source>
        <dbReference type="RuleBase" id="RU361188"/>
    </source>
</evidence>
<comment type="similarity">
    <text evidence="2 6">Belongs to the glycosyl hydrolase 30 family.</text>
</comment>
<evidence type="ECO:0000256" key="2">
    <source>
        <dbReference type="ARBA" id="ARBA00005382"/>
    </source>
</evidence>
<dbReference type="PANTHER" id="PTHR11069">
    <property type="entry name" value="GLUCOSYLCERAMIDASE"/>
    <property type="match status" value="1"/>
</dbReference>
<dbReference type="EC" id="3.2.1.45" evidence="3 6"/>
<dbReference type="Gene3D" id="3.20.20.80">
    <property type="entry name" value="Glycosidases"/>
    <property type="match status" value="1"/>
</dbReference>
<comment type="caution">
    <text evidence="9">The sequence shown here is derived from an EMBL/GenBank/DDBJ whole genome shotgun (WGS) entry which is preliminary data.</text>
</comment>
<evidence type="ECO:0000256" key="1">
    <source>
        <dbReference type="ARBA" id="ARBA00001013"/>
    </source>
</evidence>
<feature type="domain" description="Glycosyl hydrolase family 30 TIM-barrel" evidence="7">
    <location>
        <begin position="2"/>
        <end position="308"/>
    </location>
</feature>
<accession>A0ABR3I5P6</accession>
<comment type="catalytic activity">
    <reaction evidence="1">
        <text>a beta-D-glucosyl-(1&lt;-&gt;1')-N-acylsphing-4-enine + H2O = an N-acylsphing-4-enine + D-glucose</text>
        <dbReference type="Rhea" id="RHEA:13269"/>
        <dbReference type="ChEBI" id="CHEBI:4167"/>
        <dbReference type="ChEBI" id="CHEBI:15377"/>
        <dbReference type="ChEBI" id="CHEBI:22801"/>
        <dbReference type="ChEBI" id="CHEBI:52639"/>
        <dbReference type="EC" id="3.2.1.45"/>
    </reaction>
    <physiologicalReaction direction="left-to-right" evidence="1">
        <dbReference type="Rhea" id="RHEA:13270"/>
    </physiologicalReaction>
</comment>
<evidence type="ECO:0000256" key="4">
    <source>
        <dbReference type="ARBA" id="ARBA00022729"/>
    </source>
</evidence>
<keyword evidence="10" id="KW-1185">Reference proteome</keyword>
<evidence type="ECO:0000256" key="5">
    <source>
        <dbReference type="ARBA" id="ARBA00022801"/>
    </source>
</evidence>
<keyword evidence="6" id="KW-0443">Lipid metabolism</keyword>
<dbReference type="EMBL" id="JBEUOH010000008">
    <property type="protein sequence ID" value="KAL0884140.1"/>
    <property type="molecule type" value="Genomic_DNA"/>
</dbReference>
<name>A0ABR3I5P6_LOXSC</name>
<dbReference type="Pfam" id="PF17189">
    <property type="entry name" value="Glyco_hydro_30C"/>
    <property type="match status" value="1"/>
</dbReference>
<reference evidence="9 10" key="1">
    <citation type="submission" date="2024-06" db="EMBL/GenBank/DDBJ databases">
        <title>A chromosome-level genome assembly of beet webworm, Loxostege sticticalis.</title>
        <authorList>
            <person name="Zhang Y."/>
        </authorList>
    </citation>
    <scope>NUCLEOTIDE SEQUENCE [LARGE SCALE GENOMIC DNA]</scope>
    <source>
        <strain evidence="9">AQ026</strain>
        <tissue evidence="9">Whole body</tissue>
    </source>
</reference>
<dbReference type="InterPro" id="IPR033453">
    <property type="entry name" value="Glyco_hydro_30_TIM-barrel"/>
</dbReference>
<dbReference type="PANTHER" id="PTHR11069:SF23">
    <property type="entry name" value="LYSOSOMAL ACID GLUCOSYLCERAMIDASE"/>
    <property type="match status" value="1"/>
</dbReference>
<evidence type="ECO:0000259" key="8">
    <source>
        <dbReference type="Pfam" id="PF17189"/>
    </source>
</evidence>
<keyword evidence="6" id="KW-0746">Sphingolipid metabolism</keyword>
<dbReference type="Proteomes" id="UP001549920">
    <property type="component" value="Unassembled WGS sequence"/>
</dbReference>
<evidence type="ECO:0000313" key="9">
    <source>
        <dbReference type="EMBL" id="KAL0884140.1"/>
    </source>
</evidence>
<protein>
    <recommendedName>
        <fullName evidence="3 6">Glucosylceramidase</fullName>
        <ecNumber evidence="3 6">3.2.1.45</ecNumber>
    </recommendedName>
</protein>
<proteinExistence type="inferred from homology"/>
<keyword evidence="6" id="KW-0326">Glycosidase</keyword>
<organism evidence="9 10">
    <name type="scientific">Loxostege sticticalis</name>
    <name type="common">Beet webworm moth</name>
    <dbReference type="NCBI Taxonomy" id="481309"/>
    <lineage>
        <taxon>Eukaryota</taxon>
        <taxon>Metazoa</taxon>
        <taxon>Ecdysozoa</taxon>
        <taxon>Arthropoda</taxon>
        <taxon>Hexapoda</taxon>
        <taxon>Insecta</taxon>
        <taxon>Pterygota</taxon>
        <taxon>Neoptera</taxon>
        <taxon>Endopterygota</taxon>
        <taxon>Lepidoptera</taxon>
        <taxon>Glossata</taxon>
        <taxon>Ditrysia</taxon>
        <taxon>Pyraloidea</taxon>
        <taxon>Crambidae</taxon>
        <taxon>Pyraustinae</taxon>
        <taxon>Loxostege</taxon>
    </lineage>
</organism>
<sequence length="377" mass="43708">MRTPIGGADFSTHPYTLHDYPWHDATLSNFSLAREDMFYKLPMLKRCLRASKHEVKITASTWSPPVWMKTNERITGFGQLRPEYYQAFADYHLRFIEEYSKAQVKIWAITTTNEPINGIVPFAPFNSLGWLPSQMARWVANNLGPTIKNSRFNDTLILAVDDQRYLLHFYMMGMEREDPKALDYIDGIAIHYYGNFVPPAILTALQNRYPDKILLSTEACEAAMPWDINRHKVLLGSWTRARRYITSILEDLNNDVVGWIDWNLCLDAGGGPNWADNFVDAPIIVFPENDEFVKQPMYYAMGHFSKFIPRGSRRILVGRTSLFQLEHLAVMTPQGNIVMVIQNRFFREMNVRIRINLKLLAFVMEPRSVKTIEINMN</sequence>
<keyword evidence="5 6" id="KW-0378">Hydrolase</keyword>